<dbReference type="SMART" id="SM00490">
    <property type="entry name" value="HELICc"/>
    <property type="match status" value="1"/>
</dbReference>
<dbReference type="GO" id="GO:0030422">
    <property type="term" value="P:siRNA processing"/>
    <property type="evidence" value="ECO:0007669"/>
    <property type="project" value="TreeGrafter"/>
</dbReference>
<reference evidence="12 13" key="1">
    <citation type="submission" date="2016-07" db="EMBL/GenBank/DDBJ databases">
        <title>Pervasive Adenine N6-methylation of Active Genes in Fungi.</title>
        <authorList>
            <consortium name="DOE Joint Genome Institute"/>
            <person name="Mondo S.J."/>
            <person name="Dannebaum R.O."/>
            <person name="Kuo R.C."/>
            <person name="Labutti K."/>
            <person name="Haridas S."/>
            <person name="Kuo A."/>
            <person name="Salamov A."/>
            <person name="Ahrendt S.R."/>
            <person name="Lipzen A."/>
            <person name="Sullivan W."/>
            <person name="Andreopoulos W.B."/>
            <person name="Clum A."/>
            <person name="Lindquist E."/>
            <person name="Daum C."/>
            <person name="Ramamoorthy G.K."/>
            <person name="Gryganskyi A."/>
            <person name="Culley D."/>
            <person name="Magnuson J.K."/>
            <person name="James T.Y."/>
            <person name="O'Malley M.A."/>
            <person name="Stajich J.E."/>
            <person name="Spatafora J.W."/>
            <person name="Visel A."/>
            <person name="Grigoriev I.V."/>
        </authorList>
    </citation>
    <scope>NUCLEOTIDE SEQUENCE [LARGE SCALE GENOMIC DNA]</scope>
    <source>
        <strain evidence="12 13">62-1032</strain>
    </source>
</reference>
<keyword evidence="6" id="KW-0694">RNA-binding</keyword>
<comment type="similarity">
    <text evidence="6">Belongs to the helicase family. Dicer subfamily.</text>
</comment>
<keyword evidence="3" id="KW-0378">Hydrolase</keyword>
<feature type="domain" description="RNase III" evidence="8">
    <location>
        <begin position="875"/>
        <end position="1015"/>
    </location>
</feature>
<dbReference type="Gene3D" id="3.30.160.380">
    <property type="entry name" value="Dicer dimerisation domain"/>
    <property type="match status" value="1"/>
</dbReference>
<evidence type="ECO:0000259" key="10">
    <source>
        <dbReference type="PROSITE" id="PS51194"/>
    </source>
</evidence>
<dbReference type="Pfam" id="PF00270">
    <property type="entry name" value="DEAD"/>
    <property type="match status" value="1"/>
</dbReference>
<dbReference type="PANTHER" id="PTHR14950">
    <property type="entry name" value="DICER-RELATED"/>
    <property type="match status" value="1"/>
</dbReference>
<dbReference type="InterPro" id="IPR036389">
    <property type="entry name" value="RNase_III_sf"/>
</dbReference>
<dbReference type="Proteomes" id="UP000193467">
    <property type="component" value="Unassembled WGS sequence"/>
</dbReference>
<dbReference type="PROSITE" id="PS51194">
    <property type="entry name" value="HELICASE_CTER"/>
    <property type="match status" value="1"/>
</dbReference>
<dbReference type="PROSITE" id="PS51192">
    <property type="entry name" value="HELICASE_ATP_BIND_1"/>
    <property type="match status" value="1"/>
</dbReference>
<evidence type="ECO:0000256" key="7">
    <source>
        <dbReference type="SAM" id="MobiDB-lite"/>
    </source>
</evidence>
<organism evidence="12 13">
    <name type="scientific">Leucosporidium creatinivorum</name>
    <dbReference type="NCBI Taxonomy" id="106004"/>
    <lineage>
        <taxon>Eukaryota</taxon>
        <taxon>Fungi</taxon>
        <taxon>Dikarya</taxon>
        <taxon>Basidiomycota</taxon>
        <taxon>Pucciniomycotina</taxon>
        <taxon>Microbotryomycetes</taxon>
        <taxon>Leucosporidiales</taxon>
        <taxon>Leucosporidium</taxon>
    </lineage>
</organism>
<evidence type="ECO:0000259" key="9">
    <source>
        <dbReference type="PROSITE" id="PS51192"/>
    </source>
</evidence>
<evidence type="ECO:0000259" key="11">
    <source>
        <dbReference type="PROSITE" id="PS51327"/>
    </source>
</evidence>
<dbReference type="STRING" id="106004.A0A1Y2G142"/>
<dbReference type="OrthoDB" id="416741at2759"/>
<keyword evidence="2" id="KW-0547">Nucleotide-binding</keyword>
<dbReference type="InterPro" id="IPR027417">
    <property type="entry name" value="P-loop_NTPase"/>
</dbReference>
<feature type="region of interest" description="Disordered" evidence="7">
    <location>
        <begin position="1323"/>
        <end position="1387"/>
    </location>
</feature>
<keyword evidence="5" id="KW-0067">ATP-binding</keyword>
<dbReference type="InterPro" id="IPR014001">
    <property type="entry name" value="Helicase_ATP-bd"/>
</dbReference>
<feature type="domain" description="Dicer dsRNA-binding fold" evidence="11">
    <location>
        <begin position="497"/>
        <end position="594"/>
    </location>
</feature>
<dbReference type="GO" id="GO:0003723">
    <property type="term" value="F:RNA binding"/>
    <property type="evidence" value="ECO:0007669"/>
    <property type="project" value="UniProtKB-UniRule"/>
</dbReference>
<dbReference type="GO" id="GO:0004525">
    <property type="term" value="F:ribonuclease III activity"/>
    <property type="evidence" value="ECO:0007669"/>
    <property type="project" value="InterPro"/>
</dbReference>
<dbReference type="InterPro" id="IPR005034">
    <property type="entry name" value="Dicer_dimerisation"/>
</dbReference>
<keyword evidence="4" id="KW-0347">Helicase</keyword>
<dbReference type="SMART" id="SM00487">
    <property type="entry name" value="DEXDc"/>
    <property type="match status" value="1"/>
</dbReference>
<feature type="compositionally biased region" description="Polar residues" evidence="7">
    <location>
        <begin position="1377"/>
        <end position="1387"/>
    </location>
</feature>
<evidence type="ECO:0000256" key="1">
    <source>
        <dbReference type="ARBA" id="ARBA00022737"/>
    </source>
</evidence>
<proteinExistence type="inferred from homology"/>
<dbReference type="CDD" id="cd00593">
    <property type="entry name" value="RIBOc"/>
    <property type="match status" value="2"/>
</dbReference>
<dbReference type="Pfam" id="PF00636">
    <property type="entry name" value="Ribonuclease_3"/>
    <property type="match status" value="2"/>
</dbReference>
<sequence length="1387" mass="153631">MSILLPRLYQDEAMKAAAERNIICRMDTGTGKTLVAVMLIRHITSLPVDRQGHSLVVFIVPTVSLVDQVSATLRTQTALRISSFIGSQGVDYWKREQWQLQLESADVVVMTAAIYLNILNNAYYDLEQVSLIVFDEAHHATKKHPYSLIMKDHYRTKPPGSRLPRILGLTASPVFNPKHPAKSISELEANLDARIFEVSGQHHEALSHAAPKPSEQLIKFEANPVVEPTVLETKFLEMYEVRLDPKVSAKIDVTRDRLGSLGVAHYVCQLAKDLSAPQHFQQELLDLLSSMSIGNGSVSPQVRALLDLLESYHDRVDSAFHAIVFVQQRAHAKILTEIVRKVGRLQGWLKADWLVGHGGRGGPEAEKDLGMEVKRQQDVLAAFRNGELNLIFATQVAEEGLDVRACNIVVRFDGLQTITGYIQSRGRARAASSDYIVFAERGSREAQVYRGYLEQEPILREMYATRPAEDPLDEPELDNTPTYTVPSTGALLTYQSAIPLLSQFCALLGTDNFSQQQKPIYTVIPSEDSGLSWACQLRTPMIAALGGVKEFQSPAMATKKGAKQAVAYEACLELHRKGSIDDWMLPVRESRTQGAKDADGREVDASDVSKLGVATAFRSAFGNVWAIEEQEVYLNVLELRQGGEEQRVGLVCGTNLAEATGAEVGSLFEGVSTIDVQIKSSKRIVWPTSQDRFDRLQQLQALNAAVARTSINRRLDTDAPHVALWAPLSDSEATVDWSVVENPFSPADPSTLKEGELIVLPWRRPSVRLGKLLRIREDVDSLSPTDVIETSLRPISSRRKLVSRYPVYHIYCKPPERPFQPSSTPVSTVLRRCLSSQAPHLPSQHVQHHQDRRALLEHCPKIPSLNRLIDEMVQVRRLKERFAFPAIDSIKLREALTPPSAGTGYDYQYLETVGDSVLKLATSIHTFLNYPDVDEGRLSVIRQNSVDNRFLRHRSVDSGFSSFILAQRFRTNTWTPLDEDARPTDDATTLERTVGRRALADTIEATLGAAFATAGLEMALVTGTKLDLCFGGTMPWGQREAAKELLKSPTSEVPPSLKELERGLGYQFRGHGDLLLQAVTHRSYSAATTYCYERFEYLGDALLDFWATKRIFALFPNSTPRHLSFLRALLVSNATLAFLAVRVLRLHQIILHSSPLLELAMMDTATQAEGFAWEAIVSGDMTWMWDPPKALGDCFEAALGAVFVDAGCELDAVLAVLDKAYGEVMPLLSQAELRDPYSRFMMLVDSIHCKQLRISNVRANETSLYVATCTFHSDMIATHSNKTKAVARQLTARLALAFLRDGEGKTLVASCTCAAEAKAAEEEKKATEEAAMEEDAPEGATGSSAETSAEGEAPATNGKRPLSEEEEELDDENGDDSPSSAQRVRVY</sequence>
<dbReference type="GO" id="GO:0005524">
    <property type="term" value="F:ATP binding"/>
    <property type="evidence" value="ECO:0007669"/>
    <property type="project" value="UniProtKB-KW"/>
</dbReference>
<dbReference type="Pfam" id="PF00271">
    <property type="entry name" value="Helicase_C"/>
    <property type="match status" value="1"/>
</dbReference>
<dbReference type="InterPro" id="IPR001650">
    <property type="entry name" value="Helicase_C-like"/>
</dbReference>
<dbReference type="InParanoid" id="A0A1Y2G142"/>
<evidence type="ECO:0000256" key="2">
    <source>
        <dbReference type="ARBA" id="ARBA00022741"/>
    </source>
</evidence>
<keyword evidence="13" id="KW-1185">Reference proteome</keyword>
<evidence type="ECO:0008006" key="14">
    <source>
        <dbReference type="Google" id="ProtNLM"/>
    </source>
</evidence>
<dbReference type="InterPro" id="IPR000999">
    <property type="entry name" value="RNase_III_dom"/>
</dbReference>
<dbReference type="Pfam" id="PF03368">
    <property type="entry name" value="Dicer_dimer"/>
    <property type="match status" value="1"/>
</dbReference>
<dbReference type="Gene3D" id="1.10.1520.10">
    <property type="entry name" value="Ribonuclease III domain"/>
    <property type="match status" value="2"/>
</dbReference>
<dbReference type="GO" id="GO:0005737">
    <property type="term" value="C:cytoplasm"/>
    <property type="evidence" value="ECO:0007669"/>
    <property type="project" value="TreeGrafter"/>
</dbReference>
<evidence type="ECO:0000256" key="3">
    <source>
        <dbReference type="ARBA" id="ARBA00022801"/>
    </source>
</evidence>
<dbReference type="PANTHER" id="PTHR14950:SF37">
    <property type="entry name" value="ENDORIBONUCLEASE DICER"/>
    <property type="match status" value="1"/>
</dbReference>
<dbReference type="PROSITE" id="PS51327">
    <property type="entry name" value="DICER_DSRBF"/>
    <property type="match status" value="1"/>
</dbReference>
<evidence type="ECO:0000313" key="12">
    <source>
        <dbReference type="EMBL" id="ORY90629.1"/>
    </source>
</evidence>
<dbReference type="GO" id="GO:0004386">
    <property type="term" value="F:helicase activity"/>
    <property type="evidence" value="ECO:0007669"/>
    <property type="project" value="UniProtKB-KW"/>
</dbReference>
<dbReference type="SUPFAM" id="SSF69065">
    <property type="entry name" value="RNase III domain-like"/>
    <property type="match status" value="2"/>
</dbReference>
<feature type="domain" description="Helicase ATP-binding" evidence="9">
    <location>
        <begin position="13"/>
        <end position="191"/>
    </location>
</feature>
<dbReference type="PROSITE" id="PS00517">
    <property type="entry name" value="RNASE_3_1"/>
    <property type="match status" value="1"/>
</dbReference>
<evidence type="ECO:0000256" key="4">
    <source>
        <dbReference type="ARBA" id="ARBA00022806"/>
    </source>
</evidence>
<feature type="domain" description="Helicase C-terminal" evidence="10">
    <location>
        <begin position="308"/>
        <end position="483"/>
    </location>
</feature>
<dbReference type="PROSITE" id="PS50142">
    <property type="entry name" value="RNASE_3_2"/>
    <property type="match status" value="2"/>
</dbReference>
<dbReference type="Gene3D" id="3.40.50.300">
    <property type="entry name" value="P-loop containing nucleotide triphosphate hydrolases"/>
    <property type="match status" value="2"/>
</dbReference>
<feature type="domain" description="RNase III" evidence="8">
    <location>
        <begin position="1057"/>
        <end position="1207"/>
    </location>
</feature>
<dbReference type="SMART" id="SM00535">
    <property type="entry name" value="RIBOc"/>
    <property type="match status" value="2"/>
</dbReference>
<name>A0A1Y2G142_9BASI</name>
<comment type="caution">
    <text evidence="12">The sequence shown here is derived from an EMBL/GenBank/DDBJ whole genome shotgun (WGS) entry which is preliminary data.</text>
</comment>
<feature type="compositionally biased region" description="Acidic residues" evidence="7">
    <location>
        <begin position="1364"/>
        <end position="1375"/>
    </location>
</feature>
<evidence type="ECO:0000256" key="6">
    <source>
        <dbReference type="PROSITE-ProRule" id="PRU00657"/>
    </source>
</evidence>
<dbReference type="CDD" id="cd18034">
    <property type="entry name" value="DEXHc_dicer"/>
    <property type="match status" value="1"/>
</dbReference>
<dbReference type="InterPro" id="IPR011545">
    <property type="entry name" value="DEAD/DEAH_box_helicase_dom"/>
</dbReference>
<dbReference type="InterPro" id="IPR038248">
    <property type="entry name" value="Dicer_dimer_sf"/>
</dbReference>
<dbReference type="EMBL" id="MCGR01000003">
    <property type="protein sequence ID" value="ORY90629.1"/>
    <property type="molecule type" value="Genomic_DNA"/>
</dbReference>
<evidence type="ECO:0000313" key="13">
    <source>
        <dbReference type="Proteomes" id="UP000193467"/>
    </source>
</evidence>
<dbReference type="GO" id="GO:0005634">
    <property type="term" value="C:nucleus"/>
    <property type="evidence" value="ECO:0007669"/>
    <property type="project" value="TreeGrafter"/>
</dbReference>
<keyword evidence="1" id="KW-0677">Repeat</keyword>
<evidence type="ECO:0000256" key="5">
    <source>
        <dbReference type="ARBA" id="ARBA00022840"/>
    </source>
</evidence>
<dbReference type="SUPFAM" id="SSF52540">
    <property type="entry name" value="P-loop containing nucleoside triphosphate hydrolases"/>
    <property type="match status" value="1"/>
</dbReference>
<gene>
    <name evidence="12" type="ORF">BCR35DRAFT_349581</name>
</gene>
<accession>A0A1Y2G142</accession>
<evidence type="ECO:0000259" key="8">
    <source>
        <dbReference type="PROSITE" id="PS50142"/>
    </source>
</evidence>
<protein>
    <recommendedName>
        <fullName evidence="14">Dicer-like protein 1</fullName>
    </recommendedName>
</protein>